<dbReference type="Gene3D" id="3.60.15.10">
    <property type="entry name" value="Ribonuclease Z/Hydroxyacylglutathione hydrolase-like"/>
    <property type="match status" value="1"/>
</dbReference>
<dbReference type="InterPro" id="IPR036866">
    <property type="entry name" value="RibonucZ/Hydroxyglut_hydro"/>
</dbReference>
<dbReference type="PANTHER" id="PTHR23131">
    <property type="entry name" value="ENDORIBONUCLEASE LACTB2"/>
    <property type="match status" value="1"/>
</dbReference>
<dbReference type="RefSeq" id="WP_271341776.1">
    <property type="nucleotide sequence ID" value="NZ_JAQKAB010000011.1"/>
</dbReference>
<dbReference type="InterPro" id="IPR001279">
    <property type="entry name" value="Metallo-B-lactamas"/>
</dbReference>
<gene>
    <name evidence="2" type="ORF">PJ311_15380</name>
</gene>
<comment type="caution">
    <text evidence="2">The sequence shown here is derived from an EMBL/GenBank/DDBJ whole genome shotgun (WGS) entry which is preliminary data.</text>
</comment>
<protein>
    <submittedName>
        <fullName evidence="2">MBL fold metallo-hydrolase</fullName>
    </submittedName>
</protein>
<name>A0ABT4X6N6_9BACI</name>
<reference evidence="2 3" key="1">
    <citation type="submission" date="2023-01" db="EMBL/GenBank/DDBJ databases">
        <title>Bacillus changyiensis sp. nov., isolated from a coastal deposit.</title>
        <authorList>
            <person name="Xiao G."/>
            <person name="Lai Q."/>
            <person name="Hu Z."/>
            <person name="Shao Z."/>
        </authorList>
    </citation>
    <scope>NUCLEOTIDE SEQUENCE [LARGE SCALE GENOMIC DNA]</scope>
    <source>
        <strain evidence="2 3">CLL-7-23</strain>
    </source>
</reference>
<dbReference type="Pfam" id="PF00753">
    <property type="entry name" value="Lactamase_B"/>
    <property type="match status" value="1"/>
</dbReference>
<dbReference type="SMART" id="SM00849">
    <property type="entry name" value="Lactamase_B"/>
    <property type="match status" value="1"/>
</dbReference>
<dbReference type="SUPFAM" id="SSF56281">
    <property type="entry name" value="Metallo-hydrolase/oxidoreductase"/>
    <property type="match status" value="1"/>
</dbReference>
<dbReference type="InterPro" id="IPR050662">
    <property type="entry name" value="Sec-metab_biosynth-thioest"/>
</dbReference>
<organism evidence="2 3">
    <name type="scientific">Bacillus changyiensis</name>
    <dbReference type="NCBI Taxonomy" id="3004103"/>
    <lineage>
        <taxon>Bacteria</taxon>
        <taxon>Bacillati</taxon>
        <taxon>Bacillota</taxon>
        <taxon>Bacilli</taxon>
        <taxon>Bacillales</taxon>
        <taxon>Bacillaceae</taxon>
        <taxon>Bacillus</taxon>
    </lineage>
</organism>
<accession>A0ABT4X6N6</accession>
<evidence type="ECO:0000259" key="1">
    <source>
        <dbReference type="SMART" id="SM00849"/>
    </source>
</evidence>
<evidence type="ECO:0000313" key="2">
    <source>
        <dbReference type="EMBL" id="MDA7027956.1"/>
    </source>
</evidence>
<proteinExistence type="predicted"/>
<evidence type="ECO:0000313" key="3">
    <source>
        <dbReference type="Proteomes" id="UP001211894"/>
    </source>
</evidence>
<dbReference type="Proteomes" id="UP001211894">
    <property type="component" value="Unassembled WGS sequence"/>
</dbReference>
<feature type="domain" description="Metallo-beta-lactamase" evidence="1">
    <location>
        <begin position="30"/>
        <end position="199"/>
    </location>
</feature>
<dbReference type="EMBL" id="JAQKAB010000011">
    <property type="protein sequence ID" value="MDA7027956.1"/>
    <property type="molecule type" value="Genomic_DNA"/>
</dbReference>
<sequence>MNLQTNFKQQTINAVRIGKSTVAYQGIKLNVYCFLVDGVLVDTGAKSVEEELKPFFKEQELDQVVITHYHEDHTGCAAFLQKERKLPIYMNHKMLDYCKQEPKYQMYREFFWGKRNPFHAKPIGKTFLSRHAIWDVIETPGHTIDHLAFLNRESGQLFTGDLYCQEKPKVILREENIPIVIESLKKVLTYDFEEIFCCHAGYLKDGRSALQRKLDYLLDLQGEIIRLYESGLSPRQMNTILFQKEYPVTSFSSGELDSLHIINSIIQEYIKSSYMNSSKT</sequence>
<keyword evidence="3" id="KW-1185">Reference proteome</keyword>